<organism evidence="1 2">
    <name type="scientific">Chitinophaga silvatica</name>
    <dbReference type="NCBI Taxonomy" id="2282649"/>
    <lineage>
        <taxon>Bacteria</taxon>
        <taxon>Pseudomonadati</taxon>
        <taxon>Bacteroidota</taxon>
        <taxon>Chitinophagia</taxon>
        <taxon>Chitinophagales</taxon>
        <taxon>Chitinophagaceae</taxon>
        <taxon>Chitinophaga</taxon>
    </lineage>
</organism>
<evidence type="ECO:0000313" key="2">
    <source>
        <dbReference type="Proteomes" id="UP000260644"/>
    </source>
</evidence>
<sequence length="314" mass="35713">MKKIVIIICTCLFNTTATFCQDSIPGTLLWEVSGNGLKQPSYLFGTNHLFGSAFWNSLMDVQSYFNNVDAIVGEFNSKSGSEKIATPENENINTYVKYDSIFSAKDYETLQNYLFGIGDIPLNRLDSAKFPAWRLYAFIQGDYINKLLKISGNEEQAIDFYLQDLAGKSGKEIIGLDNLSPTKKIDNSKIWGSPQQIGTSIMALVDYIQNGTITPEISRMVEEIKTFEKYRSFEINYQFTSSPPYKNTAIIQQLLIDRNKAWIKVLPDLLRKKRNFVAVGIMHLMYKEGLIVQLRKKGFKVTPVKMENLTLVNQ</sequence>
<name>A0A3E1YHP1_9BACT</name>
<dbReference type="InterPro" id="IPR002816">
    <property type="entry name" value="TraB/PrgY/GumN_fam"/>
</dbReference>
<gene>
    <name evidence="1" type="ORF">DVR12_03630</name>
</gene>
<dbReference type="AlphaFoldDB" id="A0A3E1YHP1"/>
<comment type="caution">
    <text evidence="1">The sequence shown here is derived from an EMBL/GenBank/DDBJ whole genome shotgun (WGS) entry which is preliminary data.</text>
</comment>
<dbReference type="PANTHER" id="PTHR40590:SF1">
    <property type="entry name" value="CYTOPLASMIC PROTEIN"/>
    <property type="match status" value="1"/>
</dbReference>
<accession>A0A3E1YHP1</accession>
<dbReference type="OrthoDB" id="9798714at2"/>
<dbReference type="EMBL" id="QPMM01000001">
    <property type="protein sequence ID" value="RFS26886.1"/>
    <property type="molecule type" value="Genomic_DNA"/>
</dbReference>
<dbReference type="InterPro" id="IPR047111">
    <property type="entry name" value="YbaP-like"/>
</dbReference>
<keyword evidence="2" id="KW-1185">Reference proteome</keyword>
<evidence type="ECO:0000313" key="1">
    <source>
        <dbReference type="EMBL" id="RFS26886.1"/>
    </source>
</evidence>
<dbReference type="Pfam" id="PF01963">
    <property type="entry name" value="TraB_PrgY_gumN"/>
    <property type="match status" value="1"/>
</dbReference>
<dbReference type="CDD" id="cd14789">
    <property type="entry name" value="Tiki"/>
    <property type="match status" value="1"/>
</dbReference>
<protein>
    <submittedName>
        <fullName evidence="1">TraB/GumN family protein</fullName>
    </submittedName>
</protein>
<dbReference type="RefSeq" id="WP_116974079.1">
    <property type="nucleotide sequence ID" value="NZ_QPMM01000001.1"/>
</dbReference>
<proteinExistence type="predicted"/>
<reference evidence="1 2" key="1">
    <citation type="submission" date="2018-07" db="EMBL/GenBank/DDBJ databases">
        <title>Chitinophaga K2CV101002-2 sp. nov., isolated from a monsoon evergreen broad-leaved forest soil.</title>
        <authorList>
            <person name="Lv Y."/>
        </authorList>
    </citation>
    <scope>NUCLEOTIDE SEQUENCE [LARGE SCALE GENOMIC DNA]</scope>
    <source>
        <strain evidence="1 2">GDMCC 1.1288</strain>
    </source>
</reference>
<dbReference type="Proteomes" id="UP000260644">
    <property type="component" value="Unassembled WGS sequence"/>
</dbReference>
<dbReference type="PANTHER" id="PTHR40590">
    <property type="entry name" value="CYTOPLASMIC PROTEIN-RELATED"/>
    <property type="match status" value="1"/>
</dbReference>